<keyword evidence="5 6" id="KW-0472">Membrane</keyword>
<protein>
    <submittedName>
        <fullName evidence="8">FtsX-like permease family protein</fullName>
    </submittedName>
</protein>
<feature type="transmembrane region" description="Helical" evidence="6">
    <location>
        <begin position="247"/>
        <end position="271"/>
    </location>
</feature>
<feature type="transmembrane region" description="Helical" evidence="6">
    <location>
        <begin position="696"/>
        <end position="725"/>
    </location>
</feature>
<dbReference type="Proteomes" id="UP000664601">
    <property type="component" value="Unassembled WGS sequence"/>
</dbReference>
<sequence length="772" mass="85833">MYWRIVKNDVVQSKLITVTTTLFVIVASVLVALATIMSVNLTSSIDTLMEKTEAPHYMQMHAGELDRERLARFAEGNDNVAAYEVTNFLNIDGSKMQIGEHNFVNSVEDNGVVTQNQKLDYLLDMDNKIIQPKPGEFYAPVDYQKQGFAKLGDKVTIAGKEFKVTGFLRDGTMNSQMAGSKRILIHQEDYDQLFVDGSLEYIIQFRLKDPSKLNEFEAAYKTAGLEMNGPSGTERLFRLGNAMSDGMMIAVLLVISLLVVLMAFMCIRFTLLAKIEEDYKEIGVMKAIGLQVTDIKKIYLAKYAALSVIGGLIGYLVSVPLSAMLLRNIKLYMGESKNEQLSWLLAVAGVILVVILMIVYVYCLLNRFRKISAVEAIRFSGSNDKVSGKSRWNLRKLTALSANVRLGMIDILRRKKIYATMLLVFILSSFIMIVPAIIYNTVSDVSFVENLGFSKEMDMMVSLYESEDNEKDEQTIEEYLEKDPDVVDYSKIITKNFFVKEKGSSNNVLAVELGNHQKFPVAYTNGQAPKKSDEIALSTVNAETYKKQVGDQLVLIQEDQEITFTVSGIYANLFNGGKTAKATFEDQHSERMWTNIYVKLKDSEQLSQKMKQYQKALPFAKLDNARMHRDQTYGATIKSLSFVAIGSIVVALAITALITALFMKLLLAKDKKEIATIKALGFTNKDLGKQYLARSVAMLLVGLSFGTVLSMTLGKTLAAAMAAMVGMVNVQMSGTPLIYIGCPILMLVVTILATKAVTSQAGQVNIAENLKE</sequence>
<feature type="transmembrane region" description="Helical" evidence="6">
    <location>
        <begin position="737"/>
        <end position="757"/>
    </location>
</feature>
<feature type="domain" description="ABC3 transporter permease C-terminal" evidence="7">
    <location>
        <begin position="254"/>
        <end position="372"/>
    </location>
</feature>
<evidence type="ECO:0000256" key="2">
    <source>
        <dbReference type="ARBA" id="ARBA00022475"/>
    </source>
</evidence>
<keyword evidence="2" id="KW-1003">Cell membrane</keyword>
<comment type="subcellular location">
    <subcellularLocation>
        <location evidence="1">Cell membrane</location>
        <topology evidence="1">Multi-pass membrane protein</topology>
    </subcellularLocation>
</comment>
<dbReference type="EMBL" id="JAFREM010000018">
    <property type="protein sequence ID" value="MBO1306871.1"/>
    <property type="molecule type" value="Genomic_DNA"/>
</dbReference>
<gene>
    <name evidence="8" type="ORF">JZO70_11905</name>
</gene>
<keyword evidence="4 6" id="KW-1133">Transmembrane helix</keyword>
<comment type="caution">
    <text evidence="8">The sequence shown here is derived from an EMBL/GenBank/DDBJ whole genome shotgun (WGS) entry which is preliminary data.</text>
</comment>
<feature type="transmembrane region" description="Helical" evidence="6">
    <location>
        <begin position="303"/>
        <end position="323"/>
    </location>
</feature>
<feature type="transmembrane region" description="Helical" evidence="6">
    <location>
        <begin position="640"/>
        <end position="662"/>
    </location>
</feature>
<feature type="transmembrane region" description="Helical" evidence="6">
    <location>
        <begin position="343"/>
        <end position="365"/>
    </location>
</feature>
<dbReference type="InterPro" id="IPR003838">
    <property type="entry name" value="ABC3_permease_C"/>
</dbReference>
<evidence type="ECO:0000256" key="1">
    <source>
        <dbReference type="ARBA" id="ARBA00004651"/>
    </source>
</evidence>
<feature type="transmembrane region" description="Helical" evidence="6">
    <location>
        <begin position="21"/>
        <end position="41"/>
    </location>
</feature>
<feature type="transmembrane region" description="Helical" evidence="6">
    <location>
        <begin position="417"/>
        <end position="439"/>
    </location>
</feature>
<evidence type="ECO:0000256" key="4">
    <source>
        <dbReference type="ARBA" id="ARBA00022989"/>
    </source>
</evidence>
<evidence type="ECO:0000313" key="9">
    <source>
        <dbReference type="Proteomes" id="UP000664601"/>
    </source>
</evidence>
<evidence type="ECO:0000256" key="3">
    <source>
        <dbReference type="ARBA" id="ARBA00022692"/>
    </source>
</evidence>
<name>A0ABS3LDP8_9ENTE</name>
<evidence type="ECO:0000256" key="6">
    <source>
        <dbReference type="SAM" id="Phobius"/>
    </source>
</evidence>
<keyword evidence="9" id="KW-1185">Reference proteome</keyword>
<evidence type="ECO:0000259" key="7">
    <source>
        <dbReference type="Pfam" id="PF02687"/>
    </source>
</evidence>
<accession>A0ABS3LDP8</accession>
<dbReference type="InterPro" id="IPR038766">
    <property type="entry name" value="Membrane_comp_ABC_pdt"/>
</dbReference>
<evidence type="ECO:0000256" key="5">
    <source>
        <dbReference type="ARBA" id="ARBA00023136"/>
    </source>
</evidence>
<dbReference type="PANTHER" id="PTHR30287">
    <property type="entry name" value="MEMBRANE COMPONENT OF PREDICTED ABC SUPERFAMILY METABOLITE UPTAKE TRANSPORTER"/>
    <property type="match status" value="1"/>
</dbReference>
<organism evidence="8 9">
    <name type="scientific">Candidatus Enterococcus moelleringii</name>
    <dbReference type="NCBI Taxonomy" id="2815325"/>
    <lineage>
        <taxon>Bacteria</taxon>
        <taxon>Bacillati</taxon>
        <taxon>Bacillota</taxon>
        <taxon>Bacilli</taxon>
        <taxon>Lactobacillales</taxon>
        <taxon>Enterococcaceae</taxon>
        <taxon>Enterococcus</taxon>
    </lineage>
</organism>
<feature type="domain" description="ABC3 transporter permease C-terminal" evidence="7">
    <location>
        <begin position="648"/>
        <end position="761"/>
    </location>
</feature>
<proteinExistence type="predicted"/>
<evidence type="ECO:0000313" key="8">
    <source>
        <dbReference type="EMBL" id="MBO1306871.1"/>
    </source>
</evidence>
<keyword evidence="3 6" id="KW-0812">Transmembrane</keyword>
<dbReference type="Pfam" id="PF02687">
    <property type="entry name" value="FtsX"/>
    <property type="match status" value="2"/>
</dbReference>
<dbReference type="RefSeq" id="WP_207673792.1">
    <property type="nucleotide sequence ID" value="NZ_JAFREM010000018.1"/>
</dbReference>
<reference evidence="8 9" key="1">
    <citation type="submission" date="2021-03" db="EMBL/GenBank/DDBJ databases">
        <title>Enterococcal diversity collection.</title>
        <authorList>
            <person name="Gilmore M.S."/>
            <person name="Schwartzman J."/>
            <person name="Van Tyne D."/>
            <person name="Martin M."/>
            <person name="Earl A.M."/>
            <person name="Manson A.L."/>
            <person name="Straub T."/>
            <person name="Salamzade R."/>
            <person name="Saavedra J."/>
            <person name="Lebreton F."/>
            <person name="Prichula J."/>
            <person name="Schaufler K."/>
            <person name="Gaca A."/>
            <person name="Sgardioli B."/>
            <person name="Wagenaar J."/>
            <person name="Strong T."/>
        </authorList>
    </citation>
    <scope>NUCLEOTIDE SEQUENCE [LARGE SCALE GENOMIC DNA]</scope>
    <source>
        <strain evidence="8 9">669A</strain>
    </source>
</reference>
<dbReference type="PANTHER" id="PTHR30287:SF2">
    <property type="entry name" value="BLL1001 PROTEIN"/>
    <property type="match status" value="1"/>
</dbReference>